<dbReference type="Proteomes" id="UP000218323">
    <property type="component" value="Unassembled WGS sequence"/>
</dbReference>
<comment type="caution">
    <text evidence="1">The sequence shown here is derived from an EMBL/GenBank/DDBJ whole genome shotgun (WGS) entry which is preliminary data.</text>
</comment>
<reference evidence="1 2" key="1">
    <citation type="submission" date="2017-09" db="EMBL/GenBank/DDBJ databases">
        <title>Sphingomonas adhaesiva DSM 7418, whole genome shotgun sequence.</title>
        <authorList>
            <person name="Feng G."/>
            <person name="Zhu H."/>
        </authorList>
    </citation>
    <scope>NUCLEOTIDE SEQUENCE [LARGE SCALE GENOMIC DNA]</scope>
    <source>
        <strain evidence="1 2">DSM 7418</strain>
    </source>
</reference>
<sequence length="609" mass="65063">MAARGEAEPAGFSREKIGFAVVIDADGQPVAVDDLRDSSGKRPVASPRDVPAAQKRTVAIVPNFLWDKTAYALGVTAAEGKRTAQEHAAFRDLHLDLLRDSDDAGLVALRRFLEAWTPERFADAPFTPDMLDANVIFRLEGDEGGMRAIHDRPAALPLIEARSGDGVSGLCLVTGVTGPIARLHPAIKGVDGAQTAGAALVSFNAAAYESWGNEQGANAPTGQAAAARYGAALNRLLDRSSRNRTQLVDHANLDPGRRRPVAVRHRQRLSIGDATTVFWADASGRKEEVLAAAEALVAAGLGEPIEGDTDPTLGQDATFAAMVRDQLERLAAGRPVAIGTEEIPPGVTIHILGLAPNAARLSVRLWETHSLGTIAQRALKHRDHCRIEPPPRSWGVGPSINRLLVNTVAAQEKWDNIPPLLAGDVARAVLAGTPYPRTLLSNAIMRLRAGDSPATGWHAAAIRAVLMRTEGGAPVGLDTEDKNQGYRLGRLFAVLEEAQEKALDREINATIRDRYFGAASSAPASVFPLLVRGAMNHLSALRKKNIGAAKSIDGKLREVMEGVGSGFPRSLRLEDQGRFAIGYYHQRSGRFRKKDAAPAESATTNGDSE</sequence>
<proteinExistence type="predicted"/>
<dbReference type="EMBL" id="NWVC01000004">
    <property type="protein sequence ID" value="PCG14371.1"/>
    <property type="molecule type" value="Genomic_DNA"/>
</dbReference>
<name>A0A2A4I6Z6_9SPHN</name>
<dbReference type="InterPro" id="IPR010144">
    <property type="entry name" value="CRISPR-assoc_prot_Csd1-typ"/>
</dbReference>
<protein>
    <submittedName>
        <fullName evidence="1">Type I-C CRISPR-associated protein Cas8c/Csd1</fullName>
    </submittedName>
</protein>
<organism evidence="1 2">
    <name type="scientific">Sphingomonas adhaesiva</name>
    <dbReference type="NCBI Taxonomy" id="28212"/>
    <lineage>
        <taxon>Bacteria</taxon>
        <taxon>Pseudomonadati</taxon>
        <taxon>Pseudomonadota</taxon>
        <taxon>Alphaproteobacteria</taxon>
        <taxon>Sphingomonadales</taxon>
        <taxon>Sphingomonadaceae</taxon>
        <taxon>Sphingomonas</taxon>
    </lineage>
</organism>
<dbReference type="CDD" id="cd09757">
    <property type="entry name" value="Cas8c_I-C"/>
    <property type="match status" value="1"/>
</dbReference>
<dbReference type="AlphaFoldDB" id="A0A2A4I6Z6"/>
<keyword evidence="2" id="KW-1185">Reference proteome</keyword>
<dbReference type="Pfam" id="PF09709">
    <property type="entry name" value="Cas_Csd1"/>
    <property type="match status" value="1"/>
</dbReference>
<evidence type="ECO:0000313" key="2">
    <source>
        <dbReference type="Proteomes" id="UP000218323"/>
    </source>
</evidence>
<gene>
    <name evidence="1" type="primary">cas8c</name>
    <name evidence="1" type="ORF">COA07_10685</name>
</gene>
<accession>A0A2A4I6Z6</accession>
<dbReference type="NCBIfam" id="TIGR01863">
    <property type="entry name" value="cas_Csd1"/>
    <property type="match status" value="1"/>
</dbReference>
<evidence type="ECO:0000313" key="1">
    <source>
        <dbReference type="EMBL" id="PCG14371.1"/>
    </source>
</evidence>